<dbReference type="PANTHER" id="PTHR42720:SF1">
    <property type="entry name" value="GLYCEROL 3-PHOSPHATE OXIDASE"/>
    <property type="match status" value="1"/>
</dbReference>
<sequence length="503" mass="55301">MKWVKQARESSLCLLTPFLLSKREDIMVDVAIIGTGIMGSSLAYELAKYQVSILLLDKEHDVSNGTTKANSAIVHAGYDAKEGSLMAKYNVWGNALYENLCKEVDAPYKRTGSYVLAFSEADRKHLEMLYQRGLANGVPDMKILERDEVLAKEPNITTEVVAALYAGTAGITGPWELAIKLVENAMENGADLMLDAEVTKIEKMDGYYRITTKDGKKVEAKTVVNAAGVYADKINNMVSSDSFKIIPRKGEYYILDKVQGNLTNSVIFQCPNEMGKGILVAQTVHGNIIVGPTALDVNDKEDVSNTLGGFESIRKAASKSIKDINYRDNIRNFAGLRAEADTGDFILGESKDAKGFFNMAGTKSPGLTSAPAMALDLSKMILEYLGKVEKKAEHIKNKKHPHFMDLSPEEKAALIAKDSRYGRIICRCENITEGEIVDTIHRKAGGRTIDGIKRRCRPGAGRCQGGFCGPRVLEILARELEVKPDEIVQDKKTGYILTGETKR</sequence>
<dbReference type="InterPro" id="IPR006076">
    <property type="entry name" value="FAD-dep_OxRdtase"/>
</dbReference>
<evidence type="ECO:0000259" key="1">
    <source>
        <dbReference type="Pfam" id="PF01266"/>
    </source>
</evidence>
<dbReference type="EMBL" id="LRPX01000004">
    <property type="protein sequence ID" value="KXA16922.1"/>
    <property type="molecule type" value="Genomic_DNA"/>
</dbReference>
<dbReference type="Pfam" id="PF01266">
    <property type="entry name" value="DAO"/>
    <property type="match status" value="1"/>
</dbReference>
<dbReference type="Gene3D" id="3.50.50.60">
    <property type="entry name" value="FAD/NAD(P)-binding domain"/>
    <property type="match status" value="1"/>
</dbReference>
<dbReference type="InterPro" id="IPR007419">
    <property type="entry name" value="BFD-like_2Fe2S-bd_dom"/>
</dbReference>
<evidence type="ECO:0000313" key="4">
    <source>
        <dbReference type="Proteomes" id="UP000070617"/>
    </source>
</evidence>
<accession>A0A133NKU8</accession>
<dbReference type="SUPFAM" id="SSF51905">
    <property type="entry name" value="FAD/NAD(P)-binding domain"/>
    <property type="match status" value="1"/>
</dbReference>
<dbReference type="PANTHER" id="PTHR42720">
    <property type="entry name" value="GLYCEROL-3-PHOSPHATE DEHYDROGENASE"/>
    <property type="match status" value="1"/>
</dbReference>
<keyword evidence="4" id="KW-1185">Reference proteome</keyword>
<gene>
    <name evidence="3" type="ORF">HMPREF3206_00103</name>
</gene>
<feature type="domain" description="BFD-like [2Fe-2S]-binding" evidence="2">
    <location>
        <begin position="424"/>
        <end position="478"/>
    </location>
</feature>
<proteinExistence type="predicted"/>
<dbReference type="InterPro" id="IPR036188">
    <property type="entry name" value="FAD/NAD-bd_sf"/>
</dbReference>
<dbReference type="Pfam" id="PF04324">
    <property type="entry name" value="Fer2_BFD"/>
    <property type="match status" value="1"/>
</dbReference>
<dbReference type="PATRIC" id="fig|134605.3.peg.105"/>
<protein>
    <submittedName>
        <fullName evidence="3">FAD dependent oxidoreductase</fullName>
    </submittedName>
</protein>
<dbReference type="AlphaFoldDB" id="A0A133NKU8"/>
<dbReference type="InterPro" id="IPR052745">
    <property type="entry name" value="G3P_Oxidase/Oxidoreductase"/>
</dbReference>
<dbReference type="InterPro" id="IPR041854">
    <property type="entry name" value="BFD-like_2Fe2S-bd_dom_sf"/>
</dbReference>
<dbReference type="STRING" id="134605.HMPREF3206_00103"/>
<feature type="domain" description="FAD dependent oxidoreductase" evidence="1">
    <location>
        <begin position="29"/>
        <end position="378"/>
    </location>
</feature>
<organism evidence="3 4">
    <name type="scientific">Fusobacterium equinum</name>
    <dbReference type="NCBI Taxonomy" id="134605"/>
    <lineage>
        <taxon>Bacteria</taxon>
        <taxon>Fusobacteriati</taxon>
        <taxon>Fusobacteriota</taxon>
        <taxon>Fusobacteriia</taxon>
        <taxon>Fusobacteriales</taxon>
        <taxon>Fusobacteriaceae</taxon>
        <taxon>Fusobacterium</taxon>
    </lineage>
</organism>
<name>A0A133NKU8_9FUSO</name>
<evidence type="ECO:0000313" key="3">
    <source>
        <dbReference type="EMBL" id="KXA16922.1"/>
    </source>
</evidence>
<evidence type="ECO:0000259" key="2">
    <source>
        <dbReference type="Pfam" id="PF04324"/>
    </source>
</evidence>
<dbReference type="Gene3D" id="3.30.9.10">
    <property type="entry name" value="D-Amino Acid Oxidase, subunit A, domain 2"/>
    <property type="match status" value="1"/>
</dbReference>
<comment type="caution">
    <text evidence="3">The sequence shown here is derived from an EMBL/GenBank/DDBJ whole genome shotgun (WGS) entry which is preliminary data.</text>
</comment>
<dbReference type="CDD" id="cd19946">
    <property type="entry name" value="GlpA-like_Fer2_BFD-like"/>
    <property type="match status" value="1"/>
</dbReference>
<dbReference type="Gene3D" id="1.10.10.1100">
    <property type="entry name" value="BFD-like [2Fe-2S]-binding domain"/>
    <property type="match status" value="1"/>
</dbReference>
<dbReference type="Proteomes" id="UP000070617">
    <property type="component" value="Unassembled WGS sequence"/>
</dbReference>
<reference evidence="4" key="1">
    <citation type="submission" date="2016-01" db="EMBL/GenBank/DDBJ databases">
        <authorList>
            <person name="Mitreva M."/>
            <person name="Pepin K.H."/>
            <person name="Mihindukulasuriya K.A."/>
            <person name="Fulton R."/>
            <person name="Fronick C."/>
            <person name="O'Laughlin M."/>
            <person name="Miner T."/>
            <person name="Herter B."/>
            <person name="Rosa B.A."/>
            <person name="Cordes M."/>
            <person name="Tomlinson C."/>
            <person name="Wollam A."/>
            <person name="Palsikar V.B."/>
            <person name="Mardis E.R."/>
            <person name="Wilson R.K."/>
        </authorList>
    </citation>
    <scope>NUCLEOTIDE SEQUENCE [LARGE SCALE GENOMIC DNA]</scope>
    <source>
        <strain evidence="4">CMW8396</strain>
    </source>
</reference>